<dbReference type="InterPro" id="IPR050679">
    <property type="entry name" value="Bact_HTH_transcr_reg"/>
</dbReference>
<evidence type="ECO:0000256" key="4">
    <source>
        <dbReference type="SAM" id="MobiDB-lite"/>
    </source>
</evidence>
<keyword evidence="2" id="KW-0238">DNA-binding</keyword>
<dbReference type="AlphaFoldDB" id="A0A1G9H284"/>
<evidence type="ECO:0000259" key="5">
    <source>
        <dbReference type="PROSITE" id="PS50949"/>
    </source>
</evidence>
<dbReference type="PROSITE" id="PS50949">
    <property type="entry name" value="HTH_GNTR"/>
    <property type="match status" value="1"/>
</dbReference>
<dbReference type="PRINTS" id="PR00035">
    <property type="entry name" value="HTHGNTR"/>
</dbReference>
<dbReference type="InterPro" id="IPR000524">
    <property type="entry name" value="Tscrpt_reg_HTH_GntR"/>
</dbReference>
<dbReference type="Pfam" id="PF00392">
    <property type="entry name" value="GntR"/>
    <property type="match status" value="1"/>
</dbReference>
<evidence type="ECO:0000256" key="1">
    <source>
        <dbReference type="ARBA" id="ARBA00023015"/>
    </source>
</evidence>
<dbReference type="Gene3D" id="3.40.1410.10">
    <property type="entry name" value="Chorismate lyase-like"/>
    <property type="match status" value="1"/>
</dbReference>
<organism evidence="6 7">
    <name type="scientific">Nonomuraea maritima</name>
    <dbReference type="NCBI Taxonomy" id="683260"/>
    <lineage>
        <taxon>Bacteria</taxon>
        <taxon>Bacillati</taxon>
        <taxon>Actinomycetota</taxon>
        <taxon>Actinomycetes</taxon>
        <taxon>Streptosporangiales</taxon>
        <taxon>Streptosporangiaceae</taxon>
        <taxon>Nonomuraea</taxon>
    </lineage>
</organism>
<dbReference type="PANTHER" id="PTHR44846">
    <property type="entry name" value="MANNOSYL-D-GLYCERATE TRANSPORT/METABOLISM SYSTEM REPRESSOR MNGR-RELATED"/>
    <property type="match status" value="1"/>
</dbReference>
<proteinExistence type="predicted"/>
<dbReference type="GO" id="GO:0003677">
    <property type="term" value="F:DNA binding"/>
    <property type="evidence" value="ECO:0007669"/>
    <property type="project" value="UniProtKB-KW"/>
</dbReference>
<dbReference type="Gene3D" id="1.10.10.10">
    <property type="entry name" value="Winged helix-like DNA-binding domain superfamily/Winged helix DNA-binding domain"/>
    <property type="match status" value="1"/>
</dbReference>
<protein>
    <submittedName>
        <fullName evidence="6">GntR family transcriptional regulator</fullName>
    </submittedName>
</protein>
<sequence length="274" mass="29956">MDNGIRPRGSTMRHKLGTGKDMDGVSTSPQRSLIAPDNPEPLWVQAAELIERQVREGVLPAGRRLPAERDLCTQLGISRVTLRRALQHLVERGVMRSSHGRGWYVAARSDREWPNSLESFTETARRKGLVPTSRVLRAEVKHASLDEADEFGVAAGADVFLLERVRMLDGVPIAVDSSRVVANLVPGLASVDFSRASLLDELVAAGAEPVVAESTIEARGCAPEHAEPLQLEPGDPVLTMSQTMTDATDRVVLVSTITYRGDRYRLRTSFVRGS</sequence>
<dbReference type="SUPFAM" id="SSF46785">
    <property type="entry name" value="Winged helix' DNA-binding domain"/>
    <property type="match status" value="1"/>
</dbReference>
<dbReference type="InterPro" id="IPR036388">
    <property type="entry name" value="WH-like_DNA-bd_sf"/>
</dbReference>
<feature type="region of interest" description="Disordered" evidence="4">
    <location>
        <begin position="1"/>
        <end position="37"/>
    </location>
</feature>
<dbReference type="GO" id="GO:0003700">
    <property type="term" value="F:DNA-binding transcription factor activity"/>
    <property type="evidence" value="ECO:0007669"/>
    <property type="project" value="InterPro"/>
</dbReference>
<reference evidence="6 7" key="1">
    <citation type="submission" date="2016-10" db="EMBL/GenBank/DDBJ databases">
        <authorList>
            <person name="de Groot N.N."/>
        </authorList>
    </citation>
    <scope>NUCLEOTIDE SEQUENCE [LARGE SCALE GENOMIC DNA]</scope>
    <source>
        <strain evidence="6 7">CGMCC 4.5681</strain>
    </source>
</reference>
<feature type="domain" description="HTH gntR-type" evidence="5">
    <location>
        <begin position="40"/>
        <end position="108"/>
    </location>
</feature>
<dbReference type="STRING" id="683260.SAMN05421874_11563"/>
<evidence type="ECO:0000313" key="7">
    <source>
        <dbReference type="Proteomes" id="UP000198683"/>
    </source>
</evidence>
<keyword evidence="1" id="KW-0805">Transcription regulation</keyword>
<name>A0A1G9H284_9ACTN</name>
<accession>A0A1G9H284</accession>
<dbReference type="SMART" id="SM00866">
    <property type="entry name" value="UTRA"/>
    <property type="match status" value="1"/>
</dbReference>
<dbReference type="EMBL" id="FNFB01000015">
    <property type="protein sequence ID" value="SDL07068.1"/>
    <property type="molecule type" value="Genomic_DNA"/>
</dbReference>
<evidence type="ECO:0000256" key="2">
    <source>
        <dbReference type="ARBA" id="ARBA00023125"/>
    </source>
</evidence>
<dbReference type="CDD" id="cd07377">
    <property type="entry name" value="WHTH_GntR"/>
    <property type="match status" value="1"/>
</dbReference>
<dbReference type="SMART" id="SM00345">
    <property type="entry name" value="HTH_GNTR"/>
    <property type="match status" value="1"/>
</dbReference>
<dbReference type="Proteomes" id="UP000198683">
    <property type="component" value="Unassembled WGS sequence"/>
</dbReference>
<dbReference type="PANTHER" id="PTHR44846:SF16">
    <property type="entry name" value="TRANSCRIPTIONAL REGULATOR PHNF-RELATED"/>
    <property type="match status" value="1"/>
</dbReference>
<dbReference type="SUPFAM" id="SSF64288">
    <property type="entry name" value="Chorismate lyase-like"/>
    <property type="match status" value="1"/>
</dbReference>
<keyword evidence="3" id="KW-0804">Transcription</keyword>
<dbReference type="Pfam" id="PF07702">
    <property type="entry name" value="UTRA"/>
    <property type="match status" value="1"/>
</dbReference>
<gene>
    <name evidence="6" type="ORF">SAMN05421874_11563</name>
</gene>
<keyword evidence="7" id="KW-1185">Reference proteome</keyword>
<dbReference type="InterPro" id="IPR036390">
    <property type="entry name" value="WH_DNA-bd_sf"/>
</dbReference>
<dbReference type="InterPro" id="IPR028978">
    <property type="entry name" value="Chorismate_lyase_/UTRA_dom_sf"/>
</dbReference>
<evidence type="ECO:0000313" key="6">
    <source>
        <dbReference type="EMBL" id="SDL07068.1"/>
    </source>
</evidence>
<evidence type="ECO:0000256" key="3">
    <source>
        <dbReference type="ARBA" id="ARBA00023163"/>
    </source>
</evidence>
<dbReference type="InterPro" id="IPR011663">
    <property type="entry name" value="UTRA"/>
</dbReference>